<dbReference type="Pfam" id="PF12760">
    <property type="entry name" value="Zn_ribbon_IS1595"/>
    <property type="match status" value="1"/>
</dbReference>
<feature type="domain" description="ISXO2-like transposase" evidence="1">
    <location>
        <begin position="129"/>
        <end position="277"/>
    </location>
</feature>
<dbReference type="RefSeq" id="WP_123168769.1">
    <property type="nucleotide sequence ID" value="NZ_QKOD01000005.1"/>
</dbReference>
<comment type="caution">
    <text evidence="2">The sequence shown here is derived from an EMBL/GenBank/DDBJ whole genome shotgun (WGS) entry which is preliminary data.</text>
</comment>
<dbReference type="SMART" id="SM01126">
    <property type="entry name" value="DDE_Tnp_IS1595"/>
    <property type="match status" value="1"/>
</dbReference>
<dbReference type="PANTHER" id="PTHR47163">
    <property type="entry name" value="DDE_TNP_IS1595 DOMAIN-CONTAINING PROTEIN"/>
    <property type="match status" value="1"/>
</dbReference>
<reference evidence="2 3" key="1">
    <citation type="journal article" date="2018" name="Mol. Plant Microbe Interact.">
        <title>Taxonomically Different Co-Microsymbionts of a Relict Legume, Oxytropis popoviana, Have Complementary Sets of Symbiotic Genes and Together Increase the Efficiency of Plant Nodulation.</title>
        <authorList>
            <person name="Safronova V."/>
            <person name="Belimov A."/>
            <person name="Sazanova A."/>
            <person name="Chirak E."/>
            <person name="Verkhozina A."/>
            <person name="Kuznetsova I."/>
            <person name="Andronov E."/>
            <person name="Puhalsky J."/>
            <person name="Tikhonovich I."/>
        </authorList>
    </citation>
    <scope>NUCLEOTIDE SEQUENCE [LARGE SCALE GENOMIC DNA]</scope>
    <source>
        <strain evidence="2 3">Opo-235</strain>
    </source>
</reference>
<dbReference type="InterPro" id="IPR024442">
    <property type="entry name" value="Transposase_Zn_ribbon"/>
</dbReference>
<dbReference type="PANTHER" id="PTHR47163:SF2">
    <property type="entry name" value="SI:DKEY-17M8.2"/>
    <property type="match status" value="1"/>
</dbReference>
<name>A0A3M9X756_9HYPH</name>
<accession>A0A3M9X756</accession>
<protein>
    <submittedName>
        <fullName evidence="2">IS1595 family transposase</fullName>
    </submittedName>
</protein>
<dbReference type="InterPro" id="IPR053164">
    <property type="entry name" value="IS1016-like_transposase"/>
</dbReference>
<dbReference type="Pfam" id="PF12762">
    <property type="entry name" value="DDE_Tnp_IS1595"/>
    <property type="match status" value="1"/>
</dbReference>
<proteinExistence type="predicted"/>
<evidence type="ECO:0000313" key="2">
    <source>
        <dbReference type="EMBL" id="RNJ43859.1"/>
    </source>
</evidence>
<sequence length="312" mass="35160">MSILSEPHFHNEEAAFERLEAIVWPEGPVCPKCGNCEQTRITRVTGATARTGLRRCLECKKQFTVKVGTVFESSHVPLHKWWQAAHLLASSMKGISAHQLHRTLQVQYKTAWFMFHRLREAMRDGGFSPMGGDGKIVEADETYIGRLQGQPKRAGGGSHKNTVLTLVERGGIARSFHIDSAKVKTVMPIVRANIAKETAMMTDEWGGYRYLSGEFASHDTVVHSKDEYVRYEGAKTIHTNTVEGFYSIFKRGMKGVYQHCAEHHLHRYLAEFDFRYSNRIALGVDDNNRTVKAMAGIVGKRLKYRDSSVGVS</sequence>
<evidence type="ECO:0000259" key="1">
    <source>
        <dbReference type="SMART" id="SM01126"/>
    </source>
</evidence>
<dbReference type="Proteomes" id="UP000275436">
    <property type="component" value="Unassembled WGS sequence"/>
</dbReference>
<evidence type="ECO:0000313" key="3">
    <source>
        <dbReference type="Proteomes" id="UP000275436"/>
    </source>
</evidence>
<gene>
    <name evidence="2" type="ORF">DNR46_19990</name>
</gene>
<organism evidence="2 3">
    <name type="scientific">Mesorhizobium japonicum</name>
    <dbReference type="NCBI Taxonomy" id="2066070"/>
    <lineage>
        <taxon>Bacteria</taxon>
        <taxon>Pseudomonadati</taxon>
        <taxon>Pseudomonadota</taxon>
        <taxon>Alphaproteobacteria</taxon>
        <taxon>Hyphomicrobiales</taxon>
        <taxon>Phyllobacteriaceae</taxon>
        <taxon>Mesorhizobium</taxon>
    </lineage>
</organism>
<dbReference type="EMBL" id="QKOD01000005">
    <property type="protein sequence ID" value="RNJ43859.1"/>
    <property type="molecule type" value="Genomic_DNA"/>
</dbReference>
<dbReference type="AlphaFoldDB" id="A0A3M9X756"/>
<dbReference type="NCBIfam" id="NF033547">
    <property type="entry name" value="transpos_IS1595"/>
    <property type="match status" value="1"/>
</dbReference>
<dbReference type="InterPro" id="IPR024445">
    <property type="entry name" value="Tnp_ISXO2-like"/>
</dbReference>